<protein>
    <recommendedName>
        <fullName evidence="3">CRP-like protein Clp</fullName>
    </recommendedName>
    <alternativeName>
        <fullName evidence="12">Catabolite activation-like protein</fullName>
    </alternativeName>
</protein>
<evidence type="ECO:0000256" key="11">
    <source>
        <dbReference type="ARBA" id="ARBA00023163"/>
    </source>
</evidence>
<keyword evidence="9" id="KW-0238">DNA-binding</keyword>
<sequence>MRQLDTRITENSLLARLPLRQLARALHLADRVTLQQGEVLSAVGDEIRSVYFPENCTIAEMSEGSRSQSLAVGLIGAEGMVGAAVLLGRSHTGLRAQVHDSGRALRLKVEDFRALQQDAPELTAKLMLYIDLMQAQYAQVAACASFHVLDKRLAWWLLLTHDRVIGDRFDLTHDQLAAMLGVRRSGVSTAAGSLRKRKIIGYSRGRIVIRDRRALELAACCCYRRMRAASRLIEQSQTELRGDLPSSIRLITPQALRRVGARSRGTGA</sequence>
<evidence type="ECO:0000256" key="5">
    <source>
        <dbReference type="ARBA" id="ARBA00022533"/>
    </source>
</evidence>
<comment type="subcellular location">
    <subcellularLocation>
        <location evidence="1">Cytoplasm</location>
    </subcellularLocation>
</comment>
<accession>A0ABT0GEV5</accession>
<keyword evidence="11" id="KW-0804">Transcription</keyword>
<evidence type="ECO:0000256" key="9">
    <source>
        <dbReference type="ARBA" id="ARBA00023125"/>
    </source>
</evidence>
<evidence type="ECO:0000256" key="2">
    <source>
        <dbReference type="ARBA" id="ARBA00011738"/>
    </source>
</evidence>
<proteinExistence type="predicted"/>
<evidence type="ECO:0000256" key="7">
    <source>
        <dbReference type="ARBA" id="ARBA00023015"/>
    </source>
</evidence>
<evidence type="ECO:0000256" key="8">
    <source>
        <dbReference type="ARBA" id="ARBA00023026"/>
    </source>
</evidence>
<dbReference type="PANTHER" id="PTHR24567:SF74">
    <property type="entry name" value="HTH-TYPE TRANSCRIPTIONAL REGULATOR ARCR"/>
    <property type="match status" value="1"/>
</dbReference>
<reference evidence="14" key="1">
    <citation type="submission" date="2022-04" db="EMBL/GenBank/DDBJ databases">
        <title>Lysobacter sp. CAU 1642 isolated from sea sand.</title>
        <authorList>
            <person name="Kim W."/>
        </authorList>
    </citation>
    <scope>NUCLEOTIDE SEQUENCE</scope>
    <source>
        <strain evidence="14">CAU 1642</strain>
    </source>
</reference>
<keyword evidence="8" id="KW-0843">Virulence</keyword>
<dbReference type="InterPro" id="IPR018490">
    <property type="entry name" value="cNMP-bd_dom_sf"/>
</dbReference>
<dbReference type="InterPro" id="IPR036390">
    <property type="entry name" value="WH_DNA-bd_sf"/>
</dbReference>
<gene>
    <name evidence="14" type="ORF">M0G41_05270</name>
</gene>
<name>A0ABT0GEV5_9GAMM</name>
<dbReference type="SUPFAM" id="SSF51206">
    <property type="entry name" value="cAMP-binding domain-like"/>
    <property type="match status" value="1"/>
</dbReference>
<keyword evidence="15" id="KW-1185">Reference proteome</keyword>
<evidence type="ECO:0000313" key="15">
    <source>
        <dbReference type="Proteomes" id="UP001431449"/>
    </source>
</evidence>
<dbReference type="SMART" id="SM00100">
    <property type="entry name" value="cNMP"/>
    <property type="match status" value="1"/>
</dbReference>
<dbReference type="InterPro" id="IPR050397">
    <property type="entry name" value="Env_Response_Regulators"/>
</dbReference>
<evidence type="ECO:0000256" key="10">
    <source>
        <dbReference type="ARBA" id="ARBA00023159"/>
    </source>
</evidence>
<dbReference type="SMART" id="SM00419">
    <property type="entry name" value="HTH_CRP"/>
    <property type="match status" value="1"/>
</dbReference>
<dbReference type="SUPFAM" id="SSF46785">
    <property type="entry name" value="Winged helix' DNA-binding domain"/>
    <property type="match status" value="1"/>
</dbReference>
<keyword evidence="6" id="KW-0973">c-di-GMP</keyword>
<dbReference type="PANTHER" id="PTHR24567">
    <property type="entry name" value="CRP FAMILY TRANSCRIPTIONAL REGULATORY PROTEIN"/>
    <property type="match status" value="1"/>
</dbReference>
<keyword evidence="10" id="KW-0010">Activator</keyword>
<dbReference type="InterPro" id="IPR036388">
    <property type="entry name" value="WH-like_DNA-bd_sf"/>
</dbReference>
<keyword evidence="4" id="KW-0678">Repressor</keyword>
<dbReference type="CDD" id="cd00038">
    <property type="entry name" value="CAP_ED"/>
    <property type="match status" value="1"/>
</dbReference>
<evidence type="ECO:0000259" key="13">
    <source>
        <dbReference type="PROSITE" id="PS51063"/>
    </source>
</evidence>
<dbReference type="Gene3D" id="1.10.10.10">
    <property type="entry name" value="Winged helix-like DNA-binding domain superfamily/Winged helix DNA-binding domain"/>
    <property type="match status" value="1"/>
</dbReference>
<comment type="subunit">
    <text evidence="2">Homodimer.</text>
</comment>
<dbReference type="InterPro" id="IPR014710">
    <property type="entry name" value="RmlC-like_jellyroll"/>
</dbReference>
<organism evidence="14 15">
    <name type="scientific">Pseudomarimonas salicorniae</name>
    <dbReference type="NCBI Taxonomy" id="2933270"/>
    <lineage>
        <taxon>Bacteria</taxon>
        <taxon>Pseudomonadati</taxon>
        <taxon>Pseudomonadota</taxon>
        <taxon>Gammaproteobacteria</taxon>
        <taxon>Lysobacterales</taxon>
        <taxon>Lysobacteraceae</taxon>
        <taxon>Pseudomarimonas</taxon>
    </lineage>
</organism>
<dbReference type="RefSeq" id="WP_248206094.1">
    <property type="nucleotide sequence ID" value="NZ_JALNMH010000003.1"/>
</dbReference>
<evidence type="ECO:0000256" key="3">
    <source>
        <dbReference type="ARBA" id="ARBA00020769"/>
    </source>
</evidence>
<keyword evidence="5" id="KW-0021">Allosteric enzyme</keyword>
<dbReference type="EMBL" id="JALNMH010000003">
    <property type="protein sequence ID" value="MCK7593079.1"/>
    <property type="molecule type" value="Genomic_DNA"/>
</dbReference>
<dbReference type="PROSITE" id="PS51063">
    <property type="entry name" value="HTH_CRP_2"/>
    <property type="match status" value="1"/>
</dbReference>
<evidence type="ECO:0000256" key="4">
    <source>
        <dbReference type="ARBA" id="ARBA00022491"/>
    </source>
</evidence>
<dbReference type="InterPro" id="IPR000595">
    <property type="entry name" value="cNMP-bd_dom"/>
</dbReference>
<dbReference type="Gene3D" id="2.60.120.10">
    <property type="entry name" value="Jelly Rolls"/>
    <property type="match status" value="1"/>
</dbReference>
<comment type="caution">
    <text evidence="14">The sequence shown here is derived from an EMBL/GenBank/DDBJ whole genome shotgun (WGS) entry which is preliminary data.</text>
</comment>
<evidence type="ECO:0000256" key="12">
    <source>
        <dbReference type="ARBA" id="ARBA00031697"/>
    </source>
</evidence>
<evidence type="ECO:0000256" key="6">
    <source>
        <dbReference type="ARBA" id="ARBA00022636"/>
    </source>
</evidence>
<keyword evidence="7" id="KW-0805">Transcription regulation</keyword>
<dbReference type="Pfam" id="PF13545">
    <property type="entry name" value="HTH_Crp_2"/>
    <property type="match status" value="1"/>
</dbReference>
<dbReference type="InterPro" id="IPR012318">
    <property type="entry name" value="HTH_CRP"/>
</dbReference>
<dbReference type="Proteomes" id="UP001431449">
    <property type="component" value="Unassembled WGS sequence"/>
</dbReference>
<feature type="domain" description="HTH crp-type" evidence="13">
    <location>
        <begin position="147"/>
        <end position="213"/>
    </location>
</feature>
<evidence type="ECO:0000313" key="14">
    <source>
        <dbReference type="EMBL" id="MCK7593079.1"/>
    </source>
</evidence>
<evidence type="ECO:0000256" key="1">
    <source>
        <dbReference type="ARBA" id="ARBA00004496"/>
    </source>
</evidence>